<sequence length="108" mass="12422">MGACPACGREATAARGERWRICKCGTLLDTDEIREEARRRVEATHLTRTPAGLSEWLRENYGYEISRKQVRHWIERGKLPSTKAIDGGYYEFSIREVLSNAMAFSKRE</sequence>
<protein>
    <recommendedName>
        <fullName evidence="3">DNA-binding protein</fullName>
    </recommendedName>
</protein>
<gene>
    <name evidence="1" type="ORF">DF200_02525</name>
</gene>
<name>A0A2U2MUJ5_9BIFI</name>
<keyword evidence="2" id="KW-1185">Reference proteome</keyword>
<evidence type="ECO:0000313" key="2">
    <source>
        <dbReference type="Proteomes" id="UP000245753"/>
    </source>
</evidence>
<dbReference type="Proteomes" id="UP000245753">
    <property type="component" value="Unassembled WGS sequence"/>
</dbReference>
<accession>A0A2U2MUJ5</accession>
<evidence type="ECO:0000313" key="1">
    <source>
        <dbReference type="EMBL" id="PWG60530.1"/>
    </source>
</evidence>
<reference evidence="1 2" key="1">
    <citation type="journal article" date="2018" name="Int. J. Syst. Evol. Microbiol.">
        <title>Bifidobacterium catulorum sp. nov., a novel taxon from the faeces of the baby common marmoset (Callithrix jacchus).</title>
        <authorList>
            <person name="Modesto M."/>
            <person name="Michelini S."/>
            <person name="Oki K."/>
            <person name="Biavati B."/>
            <person name="Watanabe K."/>
            <person name="Mattarelli P."/>
        </authorList>
    </citation>
    <scope>NUCLEOTIDE SEQUENCE [LARGE SCALE GENOMIC DNA]</scope>
    <source>
        <strain evidence="1 2">MRM 8.19</strain>
    </source>
</reference>
<comment type="caution">
    <text evidence="1">The sequence shown here is derived from an EMBL/GenBank/DDBJ whole genome shotgun (WGS) entry which is preliminary data.</text>
</comment>
<proteinExistence type="predicted"/>
<organism evidence="1 2">
    <name type="scientific">Bifidobacterium catulorum</name>
    <dbReference type="NCBI Taxonomy" id="1630173"/>
    <lineage>
        <taxon>Bacteria</taxon>
        <taxon>Bacillati</taxon>
        <taxon>Actinomycetota</taxon>
        <taxon>Actinomycetes</taxon>
        <taxon>Bifidobacteriales</taxon>
        <taxon>Bifidobacteriaceae</taxon>
        <taxon>Bifidobacterium</taxon>
    </lineage>
</organism>
<evidence type="ECO:0008006" key="3">
    <source>
        <dbReference type="Google" id="ProtNLM"/>
    </source>
</evidence>
<dbReference type="EMBL" id="QFFN01000003">
    <property type="protein sequence ID" value="PWG60530.1"/>
    <property type="molecule type" value="Genomic_DNA"/>
</dbReference>
<dbReference type="AlphaFoldDB" id="A0A2U2MUJ5"/>
<dbReference type="OrthoDB" id="3233619at2"/>